<keyword evidence="7 9" id="KW-0460">Magnesium</keyword>
<dbReference type="GO" id="GO:0005524">
    <property type="term" value="F:ATP binding"/>
    <property type="evidence" value="ECO:0007669"/>
    <property type="project" value="UniProtKB-UniRule"/>
</dbReference>
<dbReference type="InterPro" id="IPR027417">
    <property type="entry name" value="P-loop_NTPase"/>
</dbReference>
<comment type="pathway">
    <text evidence="9">Cofactor biosynthesis; biotin biosynthesis; biotin from 7,8-diaminononanoate: step 1/2.</text>
</comment>
<comment type="subcellular location">
    <subcellularLocation>
        <location evidence="9">Cytoplasm</location>
    </subcellularLocation>
</comment>
<gene>
    <name evidence="10" type="primary">bioD1</name>
    <name evidence="9" type="synonym">bioD</name>
    <name evidence="10" type="ORF">V7x_13450</name>
</gene>
<keyword evidence="3 9" id="KW-0479">Metal-binding</keyword>
<accession>A0A5C6FRJ5</accession>
<dbReference type="GO" id="GO:0005829">
    <property type="term" value="C:cytosol"/>
    <property type="evidence" value="ECO:0007669"/>
    <property type="project" value="TreeGrafter"/>
</dbReference>
<comment type="subunit">
    <text evidence="9">Homodimer.</text>
</comment>
<sequence length="237" mass="25105">MGGLNPESEQRSQAKVWFIAGTDTDVGKTYVTALLAAALNGQGKRVGVYKPAASGCNRSGDELVADDAVQLWRAAGKPLDLDAVCPQRFEAALSPPESAKLAGQSVDQRLLVRGAEPWLRGEFDVVLIEGAGGLFSPISDQWMNIDLFQQFDDARLLVVAANRLGCVHQTLATCIAATERQVCPDGVVLCQTQDQRPASADSNAAAIARFGPTAVWGEIGFGASEIPEKLVRQVLGG</sequence>
<keyword evidence="4 9" id="KW-0547">Nucleotide-binding</keyword>
<comment type="caution">
    <text evidence="9">Lacks conserved residue(s) required for the propagation of feature annotation.</text>
</comment>
<evidence type="ECO:0000313" key="10">
    <source>
        <dbReference type="EMBL" id="TWU65792.1"/>
    </source>
</evidence>
<dbReference type="NCBIfam" id="TIGR00347">
    <property type="entry name" value="bioD"/>
    <property type="match status" value="1"/>
</dbReference>
<comment type="function">
    <text evidence="9">Catalyzes a mechanistically unusual reaction, the ATP-dependent insertion of CO2 between the N7 and N8 nitrogen atoms of 7,8-diaminopelargonic acid (DAPA, also called 7,8-diammoniononanoate) to form a ureido ring.</text>
</comment>
<evidence type="ECO:0000256" key="5">
    <source>
        <dbReference type="ARBA" id="ARBA00022756"/>
    </source>
</evidence>
<keyword evidence="5 9" id="KW-0093">Biotin biosynthesis</keyword>
<comment type="caution">
    <text evidence="10">The sequence shown here is derived from an EMBL/GenBank/DDBJ whole genome shotgun (WGS) entry which is preliminary data.</text>
</comment>
<dbReference type="Gene3D" id="3.40.50.300">
    <property type="entry name" value="P-loop containing nucleotide triphosphate hydrolases"/>
    <property type="match status" value="1"/>
</dbReference>
<protein>
    <recommendedName>
        <fullName evidence="9">ATP-dependent dethiobiotin synthetase BioD</fullName>
        <ecNumber evidence="9">6.3.3.3</ecNumber>
    </recommendedName>
    <alternativeName>
        <fullName evidence="9">DTB synthetase</fullName>
        <shortName evidence="9">DTBS</shortName>
    </alternativeName>
    <alternativeName>
        <fullName evidence="9">Dethiobiotin synthase</fullName>
    </alternativeName>
</protein>
<keyword evidence="2 9" id="KW-0436">Ligase</keyword>
<dbReference type="GO" id="GO:0004141">
    <property type="term" value="F:dethiobiotin synthase activity"/>
    <property type="evidence" value="ECO:0007669"/>
    <property type="project" value="UniProtKB-UniRule"/>
</dbReference>
<name>A0A5C6FRJ5_9PLAN</name>
<evidence type="ECO:0000313" key="11">
    <source>
        <dbReference type="Proteomes" id="UP000316476"/>
    </source>
</evidence>
<feature type="binding site" evidence="9">
    <location>
        <position position="54"/>
    </location>
    <ligand>
        <name>substrate</name>
    </ligand>
</feature>
<evidence type="ECO:0000256" key="9">
    <source>
        <dbReference type="HAMAP-Rule" id="MF_00336"/>
    </source>
</evidence>
<feature type="binding site" evidence="9">
    <location>
        <position position="67"/>
    </location>
    <ligand>
        <name>ATP</name>
        <dbReference type="ChEBI" id="CHEBI:30616"/>
    </ligand>
</feature>
<dbReference type="PIRSF" id="PIRSF006755">
    <property type="entry name" value="DTB_synth"/>
    <property type="match status" value="1"/>
</dbReference>
<comment type="catalytic activity">
    <reaction evidence="8">
        <text>(7R,8S)-8-amino-7-(carboxyamino)nonanoate + ATP = (4R,5S)-dethiobiotin + ADP + phosphate + H(+)</text>
        <dbReference type="Rhea" id="RHEA:63684"/>
        <dbReference type="ChEBI" id="CHEBI:15378"/>
        <dbReference type="ChEBI" id="CHEBI:30616"/>
        <dbReference type="ChEBI" id="CHEBI:43474"/>
        <dbReference type="ChEBI" id="CHEBI:149470"/>
        <dbReference type="ChEBI" id="CHEBI:149473"/>
        <dbReference type="ChEBI" id="CHEBI:456216"/>
    </reaction>
</comment>
<feature type="binding site" evidence="9">
    <location>
        <begin position="129"/>
        <end position="132"/>
    </location>
    <ligand>
        <name>ATP</name>
        <dbReference type="ChEBI" id="CHEBI:30616"/>
    </ligand>
</feature>
<organism evidence="10 11">
    <name type="scientific">Crateriforma conspicua</name>
    <dbReference type="NCBI Taxonomy" id="2527996"/>
    <lineage>
        <taxon>Bacteria</taxon>
        <taxon>Pseudomonadati</taxon>
        <taxon>Planctomycetota</taxon>
        <taxon>Planctomycetia</taxon>
        <taxon>Planctomycetales</taxon>
        <taxon>Planctomycetaceae</taxon>
        <taxon>Crateriforma</taxon>
    </lineage>
</organism>
<feature type="binding site" evidence="9">
    <location>
        <position position="67"/>
    </location>
    <ligand>
        <name>Mg(2+)</name>
        <dbReference type="ChEBI" id="CHEBI:18420"/>
    </ligand>
</feature>
<feature type="active site" evidence="9">
    <location>
        <position position="50"/>
    </location>
</feature>
<evidence type="ECO:0000256" key="7">
    <source>
        <dbReference type="ARBA" id="ARBA00022842"/>
    </source>
</evidence>
<dbReference type="EMBL" id="SJPZ01000001">
    <property type="protein sequence ID" value="TWU65792.1"/>
    <property type="molecule type" value="Genomic_DNA"/>
</dbReference>
<evidence type="ECO:0000256" key="8">
    <source>
        <dbReference type="ARBA" id="ARBA00047386"/>
    </source>
</evidence>
<dbReference type="EC" id="6.3.3.3" evidence="9"/>
<feature type="binding site" evidence="9">
    <location>
        <position position="228"/>
    </location>
    <ligand>
        <name>ATP</name>
        <dbReference type="ChEBI" id="CHEBI:30616"/>
    </ligand>
</feature>
<dbReference type="SUPFAM" id="SSF52540">
    <property type="entry name" value="P-loop containing nucleoside triphosphate hydrolases"/>
    <property type="match status" value="1"/>
</dbReference>
<reference evidence="10 11" key="1">
    <citation type="submission" date="2019-02" db="EMBL/GenBank/DDBJ databases">
        <title>Deep-cultivation of Planctomycetes and their phenomic and genomic characterization uncovers novel biology.</title>
        <authorList>
            <person name="Wiegand S."/>
            <person name="Jogler M."/>
            <person name="Boedeker C."/>
            <person name="Pinto D."/>
            <person name="Vollmers J."/>
            <person name="Rivas-Marin E."/>
            <person name="Kohn T."/>
            <person name="Peeters S.H."/>
            <person name="Heuer A."/>
            <person name="Rast P."/>
            <person name="Oberbeckmann S."/>
            <person name="Bunk B."/>
            <person name="Jeske O."/>
            <person name="Meyerdierks A."/>
            <person name="Storesund J.E."/>
            <person name="Kallscheuer N."/>
            <person name="Luecker S."/>
            <person name="Lage O.M."/>
            <person name="Pohl T."/>
            <person name="Merkel B.J."/>
            <person name="Hornburger P."/>
            <person name="Mueller R.-W."/>
            <person name="Bruemmer F."/>
            <person name="Labrenz M."/>
            <person name="Spormann A.M."/>
            <person name="Op Den Camp H."/>
            <person name="Overmann J."/>
            <person name="Amann R."/>
            <person name="Jetten M.S.M."/>
            <person name="Mascher T."/>
            <person name="Medema M.H."/>
            <person name="Devos D.P."/>
            <person name="Kaster A.-K."/>
            <person name="Ovreas L."/>
            <person name="Rohde M."/>
            <person name="Galperin M.Y."/>
            <person name="Jogler C."/>
        </authorList>
    </citation>
    <scope>NUCLEOTIDE SEQUENCE [LARGE SCALE GENOMIC DNA]</scope>
    <source>
        <strain evidence="10 11">V7</strain>
    </source>
</reference>
<keyword evidence="6 9" id="KW-0067">ATP-binding</keyword>
<proteinExistence type="inferred from homology"/>
<dbReference type="Proteomes" id="UP000316476">
    <property type="component" value="Unassembled WGS sequence"/>
</dbReference>
<dbReference type="HAMAP" id="MF_00336">
    <property type="entry name" value="BioD"/>
    <property type="match status" value="1"/>
</dbReference>
<comment type="cofactor">
    <cofactor evidence="9">
        <name>Mg(2+)</name>
        <dbReference type="ChEBI" id="CHEBI:18420"/>
    </cofactor>
</comment>
<comment type="catalytic activity">
    <reaction evidence="9">
        <text>(7R,8S)-7,8-diammoniononanoate + CO2 + ATP = (4R,5S)-dethiobiotin + ADP + phosphate + 3 H(+)</text>
        <dbReference type="Rhea" id="RHEA:15805"/>
        <dbReference type="ChEBI" id="CHEBI:15378"/>
        <dbReference type="ChEBI" id="CHEBI:16526"/>
        <dbReference type="ChEBI" id="CHEBI:30616"/>
        <dbReference type="ChEBI" id="CHEBI:43474"/>
        <dbReference type="ChEBI" id="CHEBI:149469"/>
        <dbReference type="ChEBI" id="CHEBI:149473"/>
        <dbReference type="ChEBI" id="CHEBI:456216"/>
        <dbReference type="EC" id="6.3.3.3"/>
    </reaction>
</comment>
<dbReference type="PANTHER" id="PTHR43210">
    <property type="entry name" value="DETHIOBIOTIN SYNTHETASE"/>
    <property type="match status" value="1"/>
</dbReference>
<evidence type="ECO:0000256" key="1">
    <source>
        <dbReference type="ARBA" id="ARBA00022490"/>
    </source>
</evidence>
<evidence type="ECO:0000256" key="6">
    <source>
        <dbReference type="ARBA" id="ARBA00022840"/>
    </source>
</evidence>
<dbReference type="UniPathway" id="UPA00078">
    <property type="reaction ID" value="UER00161"/>
</dbReference>
<dbReference type="GO" id="GO:0009102">
    <property type="term" value="P:biotin biosynthetic process"/>
    <property type="evidence" value="ECO:0007669"/>
    <property type="project" value="UniProtKB-UniRule"/>
</dbReference>
<keyword evidence="1 9" id="KW-0963">Cytoplasm</keyword>
<feature type="binding site" evidence="9">
    <location>
        <position position="129"/>
    </location>
    <ligand>
        <name>Mg(2+)</name>
        <dbReference type="ChEBI" id="CHEBI:18420"/>
    </ligand>
</feature>
<evidence type="ECO:0000256" key="2">
    <source>
        <dbReference type="ARBA" id="ARBA00022598"/>
    </source>
</evidence>
<feature type="binding site" evidence="9">
    <location>
        <position position="29"/>
    </location>
    <ligand>
        <name>Mg(2+)</name>
        <dbReference type="ChEBI" id="CHEBI:18420"/>
    </ligand>
</feature>
<dbReference type="CDD" id="cd03109">
    <property type="entry name" value="DTBS"/>
    <property type="match status" value="1"/>
</dbReference>
<dbReference type="PANTHER" id="PTHR43210:SF2">
    <property type="entry name" value="ATP-DEPENDENT DETHIOBIOTIN SYNTHETASE BIOD 2"/>
    <property type="match status" value="1"/>
</dbReference>
<evidence type="ECO:0000256" key="4">
    <source>
        <dbReference type="ARBA" id="ARBA00022741"/>
    </source>
</evidence>
<dbReference type="GO" id="GO:0000287">
    <property type="term" value="F:magnesium ion binding"/>
    <property type="evidence" value="ECO:0007669"/>
    <property type="project" value="UniProtKB-UniRule"/>
</dbReference>
<dbReference type="AlphaFoldDB" id="A0A5C6FRJ5"/>
<dbReference type="InterPro" id="IPR004472">
    <property type="entry name" value="DTB_synth_BioD"/>
</dbReference>
<comment type="similarity">
    <text evidence="9">Belongs to the dethiobiotin synthetase family.</text>
</comment>
<evidence type="ECO:0000256" key="3">
    <source>
        <dbReference type="ARBA" id="ARBA00022723"/>
    </source>
</evidence>
<feature type="binding site" evidence="9">
    <location>
        <begin position="25"/>
        <end position="30"/>
    </location>
    <ligand>
        <name>ATP</name>
        <dbReference type="ChEBI" id="CHEBI:30616"/>
    </ligand>
</feature>
<dbReference type="Pfam" id="PF13500">
    <property type="entry name" value="AAA_26"/>
    <property type="match status" value="1"/>
</dbReference>